<accession>A0A4R6RVQ9</accession>
<dbReference type="Proteomes" id="UP000295444">
    <property type="component" value="Unassembled WGS sequence"/>
</dbReference>
<keyword evidence="5" id="KW-0479">Metal-binding</keyword>
<dbReference type="RefSeq" id="WP_133853876.1">
    <property type="nucleotide sequence ID" value="NZ_SNXZ01000009.1"/>
</dbReference>
<dbReference type="OrthoDB" id="9808002at2"/>
<organism evidence="12 13">
    <name type="scientific">Labedaea rhizosphaerae</name>
    <dbReference type="NCBI Taxonomy" id="598644"/>
    <lineage>
        <taxon>Bacteria</taxon>
        <taxon>Bacillati</taxon>
        <taxon>Actinomycetota</taxon>
        <taxon>Actinomycetes</taxon>
        <taxon>Pseudonocardiales</taxon>
        <taxon>Pseudonocardiaceae</taxon>
        <taxon>Labedaea</taxon>
    </lineage>
</organism>
<evidence type="ECO:0000256" key="5">
    <source>
        <dbReference type="ARBA" id="ARBA00022723"/>
    </source>
</evidence>
<evidence type="ECO:0000256" key="6">
    <source>
        <dbReference type="ARBA" id="ARBA00022898"/>
    </source>
</evidence>
<dbReference type="SUPFAM" id="SSF53383">
    <property type="entry name" value="PLP-dependent transferases"/>
    <property type="match status" value="1"/>
</dbReference>
<dbReference type="Gene3D" id="1.10.260.50">
    <property type="match status" value="1"/>
</dbReference>
<dbReference type="InterPro" id="IPR016454">
    <property type="entry name" value="Cysteine_dSase"/>
</dbReference>
<dbReference type="InterPro" id="IPR015421">
    <property type="entry name" value="PyrdxlP-dep_Trfase_major"/>
</dbReference>
<evidence type="ECO:0000256" key="2">
    <source>
        <dbReference type="ARBA" id="ARBA00006490"/>
    </source>
</evidence>
<evidence type="ECO:0000313" key="13">
    <source>
        <dbReference type="Proteomes" id="UP000295444"/>
    </source>
</evidence>
<feature type="domain" description="Aminotransferase class V" evidence="11">
    <location>
        <begin position="5"/>
        <end position="364"/>
    </location>
</feature>
<evidence type="ECO:0000313" key="12">
    <source>
        <dbReference type="EMBL" id="TDP91082.1"/>
    </source>
</evidence>
<comment type="caution">
    <text evidence="12">The sequence shown here is derived from an EMBL/GenBank/DDBJ whole genome shotgun (WGS) entry which is preliminary data.</text>
</comment>
<dbReference type="PROSITE" id="PS00595">
    <property type="entry name" value="AA_TRANSFER_CLASS_5"/>
    <property type="match status" value="1"/>
</dbReference>
<evidence type="ECO:0000256" key="10">
    <source>
        <dbReference type="RuleBase" id="RU004504"/>
    </source>
</evidence>
<evidence type="ECO:0000256" key="9">
    <source>
        <dbReference type="ARBA" id="ARBA00050776"/>
    </source>
</evidence>
<dbReference type="Gene3D" id="3.40.640.10">
    <property type="entry name" value="Type I PLP-dependent aspartate aminotransferase-like (Major domain)"/>
    <property type="match status" value="1"/>
</dbReference>
<gene>
    <name evidence="12" type="ORF">EV186_10974</name>
</gene>
<evidence type="ECO:0000256" key="7">
    <source>
        <dbReference type="ARBA" id="ARBA00023004"/>
    </source>
</evidence>
<dbReference type="GO" id="GO:0031071">
    <property type="term" value="F:cysteine desulfurase activity"/>
    <property type="evidence" value="ECO:0007669"/>
    <property type="project" value="UniProtKB-EC"/>
</dbReference>
<proteinExistence type="inferred from homology"/>
<name>A0A4R6RVQ9_LABRH</name>
<comment type="similarity">
    <text evidence="2">Belongs to the class-V pyridoxal-phosphate-dependent aminotransferase family. NifS/IscS subfamily.</text>
</comment>
<dbReference type="InterPro" id="IPR015422">
    <property type="entry name" value="PyrdxlP-dep_Trfase_small"/>
</dbReference>
<keyword evidence="8" id="KW-0411">Iron-sulfur</keyword>
<dbReference type="Gene3D" id="3.90.1150.10">
    <property type="entry name" value="Aspartate Aminotransferase, domain 1"/>
    <property type="match status" value="1"/>
</dbReference>
<comment type="catalytic activity">
    <reaction evidence="9">
        <text>(sulfur carrier)-H + L-cysteine = (sulfur carrier)-SH + L-alanine</text>
        <dbReference type="Rhea" id="RHEA:43892"/>
        <dbReference type="Rhea" id="RHEA-COMP:14737"/>
        <dbReference type="Rhea" id="RHEA-COMP:14739"/>
        <dbReference type="ChEBI" id="CHEBI:29917"/>
        <dbReference type="ChEBI" id="CHEBI:35235"/>
        <dbReference type="ChEBI" id="CHEBI:57972"/>
        <dbReference type="ChEBI" id="CHEBI:64428"/>
        <dbReference type="EC" id="2.8.1.7"/>
    </reaction>
</comment>
<reference evidence="12 13" key="1">
    <citation type="submission" date="2019-03" db="EMBL/GenBank/DDBJ databases">
        <title>Genomic Encyclopedia of Type Strains, Phase IV (KMG-IV): sequencing the most valuable type-strain genomes for metagenomic binning, comparative biology and taxonomic classification.</title>
        <authorList>
            <person name="Goeker M."/>
        </authorList>
    </citation>
    <scope>NUCLEOTIDE SEQUENCE [LARGE SCALE GENOMIC DNA]</scope>
    <source>
        <strain evidence="12 13">DSM 45361</strain>
    </source>
</reference>
<evidence type="ECO:0000256" key="3">
    <source>
        <dbReference type="ARBA" id="ARBA00012239"/>
    </source>
</evidence>
<comment type="cofactor">
    <cofactor evidence="1 10">
        <name>pyridoxal 5'-phosphate</name>
        <dbReference type="ChEBI" id="CHEBI:597326"/>
    </cofactor>
</comment>
<dbReference type="InterPro" id="IPR015424">
    <property type="entry name" value="PyrdxlP-dep_Trfase"/>
</dbReference>
<evidence type="ECO:0000256" key="1">
    <source>
        <dbReference type="ARBA" id="ARBA00001933"/>
    </source>
</evidence>
<dbReference type="AlphaFoldDB" id="A0A4R6RVQ9"/>
<keyword evidence="4" id="KW-0808">Transferase</keyword>
<dbReference type="FunFam" id="3.40.640.10:FF:000084">
    <property type="entry name" value="IscS-like cysteine desulfurase"/>
    <property type="match status" value="1"/>
</dbReference>
<dbReference type="GO" id="GO:0046872">
    <property type="term" value="F:metal ion binding"/>
    <property type="evidence" value="ECO:0007669"/>
    <property type="project" value="UniProtKB-KW"/>
</dbReference>
<protein>
    <recommendedName>
        <fullName evidence="3">cysteine desulfurase</fullName>
        <ecNumber evidence="3">2.8.1.7</ecNumber>
    </recommendedName>
</protein>
<dbReference type="EMBL" id="SNXZ01000009">
    <property type="protein sequence ID" value="TDP91082.1"/>
    <property type="molecule type" value="Genomic_DNA"/>
</dbReference>
<dbReference type="EC" id="2.8.1.7" evidence="3"/>
<dbReference type="PIRSF" id="PIRSF005572">
    <property type="entry name" value="NifS"/>
    <property type="match status" value="1"/>
</dbReference>
<keyword evidence="13" id="KW-1185">Reference proteome</keyword>
<dbReference type="InterPro" id="IPR000192">
    <property type="entry name" value="Aminotrans_V_dom"/>
</dbReference>
<dbReference type="PANTHER" id="PTHR11601:SF34">
    <property type="entry name" value="CYSTEINE DESULFURASE"/>
    <property type="match status" value="1"/>
</dbReference>
<sequence>MSGPIYLDNNATTPVDARVAEAILPFLTGHFGNPSSTHAYGEPARTAVARAREQVAALLGCGDDEVVFTSGGSESDVLAIRGAALGRGDGRRQVITQATEHPAVLAACDALRRLHGFEITVLPVDEHGLVDPTEAEAAISDRTALVTIMHANNETGTIQPIRRLAALAHARGALFHTDAAQSIGKIVVDVADLDVDLLTVAGHKAYAPKGVGALYVRSGVTLEPLVHGGGQERGLRGGTENVALIAGLGEAARLCAAALPRETERLRALRDRLWTRLSEAVPAELNGHPIERLPNTLNVSLTGTVGADVLAGAPEVAAATGSACHEGVDEPSPVLAAMGLPVERAKAALRLTVGRTTTAADVDAAAVALLRSATR</sequence>
<keyword evidence="6" id="KW-0663">Pyridoxal phosphate</keyword>
<evidence type="ECO:0000256" key="8">
    <source>
        <dbReference type="ARBA" id="ARBA00023014"/>
    </source>
</evidence>
<evidence type="ECO:0000259" key="11">
    <source>
        <dbReference type="Pfam" id="PF00266"/>
    </source>
</evidence>
<dbReference type="GO" id="GO:0051536">
    <property type="term" value="F:iron-sulfur cluster binding"/>
    <property type="evidence" value="ECO:0007669"/>
    <property type="project" value="UniProtKB-KW"/>
</dbReference>
<dbReference type="PANTHER" id="PTHR11601">
    <property type="entry name" value="CYSTEINE DESULFURYLASE FAMILY MEMBER"/>
    <property type="match status" value="1"/>
</dbReference>
<dbReference type="InterPro" id="IPR020578">
    <property type="entry name" value="Aminotrans_V_PyrdxlP_BS"/>
</dbReference>
<dbReference type="Pfam" id="PF00266">
    <property type="entry name" value="Aminotran_5"/>
    <property type="match status" value="1"/>
</dbReference>
<evidence type="ECO:0000256" key="4">
    <source>
        <dbReference type="ARBA" id="ARBA00022679"/>
    </source>
</evidence>
<keyword evidence="7" id="KW-0408">Iron</keyword>